<dbReference type="AlphaFoldDB" id="A0A9D1STQ0"/>
<gene>
    <name evidence="3" type="ORF">IAD25_01820</name>
</gene>
<keyword evidence="2" id="KW-0812">Transmembrane</keyword>
<feature type="region of interest" description="Disordered" evidence="1">
    <location>
        <begin position="69"/>
        <end position="109"/>
    </location>
</feature>
<dbReference type="EMBL" id="DVOB01000040">
    <property type="protein sequence ID" value="HIU95438.1"/>
    <property type="molecule type" value="Genomic_DNA"/>
</dbReference>
<feature type="transmembrane region" description="Helical" evidence="2">
    <location>
        <begin position="135"/>
        <end position="158"/>
    </location>
</feature>
<dbReference type="InterPro" id="IPR018770">
    <property type="entry name" value="ChloroindolylP_hydrolase"/>
</dbReference>
<accession>A0A9D1STQ0</accession>
<sequence length="436" mass="48085">MMKGNDWNNLGNDLSRIIEDAVHMGNFGRLNENINNTIREAFQGITGEEFRRNDGWDFDLSGNARTKGAARAAAQGHGEGREADGGGASRETSGASTSHGRGAGTYSGHGQQAASPVVLSNRAFFAGSSKRKGGAVGFLIGGCAAAALGLVFFILFVIGSAVGIELFGTGFLVLSLIFAAGGAGMIGRGVSGLKLSKKFEQHVRNLDGDAYVDIRKLSLYCHRSEKDVLKEIKKMLQKGWFPQGHLDESEKCLMISNDAYEQYLEAVKNARLREEENRRRKEEEAEKNGGLSEEVREILRKGSEYIKSIRESNDAIPGELISAKIYRMELLVRRIFQQTEAHPENAQDLDRLMEYYLPMTIKLLKAYEELDGQPVQGENIVNSKKEIEDTLDTLNTAYEKILDNLFQDTAWDVSSDISVLQTLLAQEGLMDDGFIK</sequence>
<dbReference type="Pfam" id="PF10112">
    <property type="entry name" value="Halogen_Hydrol"/>
    <property type="match status" value="1"/>
</dbReference>
<keyword evidence="2" id="KW-1133">Transmembrane helix</keyword>
<comment type="caution">
    <text evidence="3">The sequence shown here is derived from an EMBL/GenBank/DDBJ whole genome shotgun (WGS) entry which is preliminary data.</text>
</comment>
<feature type="transmembrane region" description="Helical" evidence="2">
    <location>
        <begin position="164"/>
        <end position="187"/>
    </location>
</feature>
<reference evidence="3" key="2">
    <citation type="journal article" date="2021" name="PeerJ">
        <title>Extensive microbial diversity within the chicken gut microbiome revealed by metagenomics and culture.</title>
        <authorList>
            <person name="Gilroy R."/>
            <person name="Ravi A."/>
            <person name="Getino M."/>
            <person name="Pursley I."/>
            <person name="Horton D.L."/>
            <person name="Alikhan N.F."/>
            <person name="Baker D."/>
            <person name="Gharbi K."/>
            <person name="Hall N."/>
            <person name="Watson M."/>
            <person name="Adriaenssens E.M."/>
            <person name="Foster-Nyarko E."/>
            <person name="Jarju S."/>
            <person name="Secka A."/>
            <person name="Antonio M."/>
            <person name="Oren A."/>
            <person name="Chaudhuri R.R."/>
            <person name="La Ragione R."/>
            <person name="Hildebrand F."/>
            <person name="Pallen M.J."/>
        </authorList>
    </citation>
    <scope>NUCLEOTIDE SEQUENCE</scope>
    <source>
        <strain evidence="3">ChiSjej4B22-8349</strain>
    </source>
</reference>
<proteinExistence type="predicted"/>
<dbReference type="Proteomes" id="UP000824130">
    <property type="component" value="Unassembled WGS sequence"/>
</dbReference>
<protein>
    <submittedName>
        <fullName evidence="3">5-bromo-4-chloroindolyl phosphate hydrolysis family protein</fullName>
    </submittedName>
</protein>
<evidence type="ECO:0000313" key="4">
    <source>
        <dbReference type="Proteomes" id="UP000824130"/>
    </source>
</evidence>
<name>A0A9D1STQ0_9FIRM</name>
<evidence type="ECO:0000313" key="3">
    <source>
        <dbReference type="EMBL" id="HIU95438.1"/>
    </source>
</evidence>
<evidence type="ECO:0000256" key="1">
    <source>
        <dbReference type="SAM" id="MobiDB-lite"/>
    </source>
</evidence>
<evidence type="ECO:0000256" key="2">
    <source>
        <dbReference type="SAM" id="Phobius"/>
    </source>
</evidence>
<reference evidence="3" key="1">
    <citation type="submission" date="2020-10" db="EMBL/GenBank/DDBJ databases">
        <authorList>
            <person name="Gilroy R."/>
        </authorList>
    </citation>
    <scope>NUCLEOTIDE SEQUENCE</scope>
    <source>
        <strain evidence="3">ChiSjej4B22-8349</strain>
    </source>
</reference>
<keyword evidence="2" id="KW-0472">Membrane</keyword>
<organism evidence="3 4">
    <name type="scientific">Candidatus Allocopromorpha excrementipullorum</name>
    <dbReference type="NCBI Taxonomy" id="2840743"/>
    <lineage>
        <taxon>Bacteria</taxon>
        <taxon>Bacillati</taxon>
        <taxon>Bacillota</taxon>
        <taxon>Clostridia</taxon>
        <taxon>Eubacteriales</taxon>
        <taxon>Eubacteriaceae</taxon>
        <taxon>Eubacteriaceae incertae sedis</taxon>
        <taxon>Candidatus Allocopromorpha</taxon>
    </lineage>
</organism>